<keyword evidence="4" id="KW-0408">Iron</keyword>
<dbReference type="GO" id="GO:0005506">
    <property type="term" value="F:iron ion binding"/>
    <property type="evidence" value="ECO:0007669"/>
    <property type="project" value="InterPro"/>
</dbReference>
<dbReference type="Gene3D" id="1.10.630.10">
    <property type="entry name" value="Cytochrome P450"/>
    <property type="match status" value="1"/>
</dbReference>
<dbReference type="PRINTS" id="PR00465">
    <property type="entry name" value="EP450IV"/>
</dbReference>
<reference evidence="6" key="1">
    <citation type="submission" date="2020-05" db="EMBL/GenBank/DDBJ databases">
        <authorList>
            <person name="Chiriac C."/>
            <person name="Salcher M."/>
            <person name="Ghai R."/>
            <person name="Kavagutti S V."/>
        </authorList>
    </citation>
    <scope>NUCLEOTIDE SEQUENCE</scope>
</reference>
<evidence type="ECO:0000256" key="2">
    <source>
        <dbReference type="ARBA" id="ARBA00010617"/>
    </source>
</evidence>
<feature type="region of interest" description="Disordered" evidence="5">
    <location>
        <begin position="1"/>
        <end position="28"/>
    </location>
</feature>
<evidence type="ECO:0000256" key="4">
    <source>
        <dbReference type="ARBA" id="ARBA00023004"/>
    </source>
</evidence>
<comment type="cofactor">
    <cofactor evidence="1">
        <name>heme</name>
        <dbReference type="ChEBI" id="CHEBI:30413"/>
    </cofactor>
</comment>
<protein>
    <submittedName>
        <fullName evidence="6">Unannotated protein</fullName>
    </submittedName>
</protein>
<dbReference type="AlphaFoldDB" id="A0A6J7G2K3"/>
<evidence type="ECO:0000256" key="3">
    <source>
        <dbReference type="ARBA" id="ARBA00022723"/>
    </source>
</evidence>
<gene>
    <name evidence="6" type="ORF">UFOPK3564_00558</name>
</gene>
<dbReference type="GO" id="GO:0004497">
    <property type="term" value="F:monooxygenase activity"/>
    <property type="evidence" value="ECO:0007669"/>
    <property type="project" value="InterPro"/>
</dbReference>
<comment type="similarity">
    <text evidence="2">Belongs to the cytochrome P450 family.</text>
</comment>
<dbReference type="InterPro" id="IPR001128">
    <property type="entry name" value="Cyt_P450"/>
</dbReference>
<dbReference type="EMBL" id="CAFBMK010000019">
    <property type="protein sequence ID" value="CAB4900814.1"/>
    <property type="molecule type" value="Genomic_DNA"/>
</dbReference>
<dbReference type="Pfam" id="PF00067">
    <property type="entry name" value="p450"/>
    <property type="match status" value="1"/>
</dbReference>
<accession>A0A6J7G2K3</accession>
<dbReference type="InterPro" id="IPR050121">
    <property type="entry name" value="Cytochrome_P450_monoxygenase"/>
</dbReference>
<keyword evidence="3" id="KW-0479">Metal-binding</keyword>
<evidence type="ECO:0000256" key="5">
    <source>
        <dbReference type="SAM" id="MobiDB-lite"/>
    </source>
</evidence>
<dbReference type="InterPro" id="IPR036396">
    <property type="entry name" value="Cyt_P450_sf"/>
</dbReference>
<evidence type="ECO:0000313" key="6">
    <source>
        <dbReference type="EMBL" id="CAB4900814.1"/>
    </source>
</evidence>
<dbReference type="SUPFAM" id="SSF48264">
    <property type="entry name" value="Cytochrome P450"/>
    <property type="match status" value="1"/>
</dbReference>
<feature type="compositionally biased region" description="Pro residues" evidence="5">
    <location>
        <begin position="7"/>
        <end position="23"/>
    </location>
</feature>
<organism evidence="6">
    <name type="scientific">freshwater metagenome</name>
    <dbReference type="NCBI Taxonomy" id="449393"/>
    <lineage>
        <taxon>unclassified sequences</taxon>
        <taxon>metagenomes</taxon>
        <taxon>ecological metagenomes</taxon>
    </lineage>
</organism>
<dbReference type="GO" id="GO:0020037">
    <property type="term" value="F:heme binding"/>
    <property type="evidence" value="ECO:0007669"/>
    <property type="project" value="InterPro"/>
</dbReference>
<dbReference type="InterPro" id="IPR017972">
    <property type="entry name" value="Cyt_P450_CS"/>
</dbReference>
<dbReference type="PANTHER" id="PTHR24305">
    <property type="entry name" value="CYTOCHROME P450"/>
    <property type="match status" value="1"/>
</dbReference>
<dbReference type="PANTHER" id="PTHR24305:SF166">
    <property type="entry name" value="CYTOCHROME P450 12A4, MITOCHONDRIAL-RELATED"/>
    <property type="match status" value="1"/>
</dbReference>
<proteinExistence type="inferred from homology"/>
<dbReference type="GO" id="GO:0016705">
    <property type="term" value="F:oxidoreductase activity, acting on paired donors, with incorporation or reduction of molecular oxygen"/>
    <property type="evidence" value="ECO:0007669"/>
    <property type="project" value="InterPro"/>
</dbReference>
<dbReference type="PROSITE" id="PS00086">
    <property type="entry name" value="CYTOCHROME_P450"/>
    <property type="match status" value="1"/>
</dbReference>
<evidence type="ECO:0000256" key="1">
    <source>
        <dbReference type="ARBA" id="ARBA00001971"/>
    </source>
</evidence>
<dbReference type="InterPro" id="IPR002403">
    <property type="entry name" value="Cyt_P450_E_grp-IV"/>
</dbReference>
<sequence length="487" mass="53497">MSTTTPTPTPTPRAAPSAAPPGPVDRRITREVARDLGRERTARRRVPLPKGNLAPSLRNTLAVTTAPLEMLLEHERRLGPVFTLRLAHQAVVWGIGPQANHDITVKHADAFGWRESRFGDLWPLLGDSFFAIDGPYHQQSRRMLLPAFHAKTVGGLAQGILDEAIQGAAQLQPGTRVDVNGWVRELAMRIALRVLAGIGTDPDVERRFAHAFERALAFHGRPLPLQMLRGPRTPYADMRKARAELDGLVRDEIDRRRAADDPGPGVLGMLVAATDEDGRPLPPALVRDHLMTLLFAGHDTTTATFSFLAYEVGRNTGVRDELLAELDRELVDGVPTAKQLDGTALPVLERVLSEALRRYPAAWVGPRRTLRDVEVAGVEVPEGMAVHYSSWVTHHLEELYPQPMAFRPDRFLPGGEVDGLPKGSYVPFGGGSRICLGKRFAEYELRAIVATTLARVLLDPDPADPLRLSFTPTLGPKGGLRMAVRPR</sequence>
<dbReference type="PRINTS" id="PR00385">
    <property type="entry name" value="P450"/>
</dbReference>
<name>A0A6J7G2K3_9ZZZZ</name>